<name>A0AAQ3L7P8_9LILI</name>
<dbReference type="EMBL" id="CP136898">
    <property type="protein sequence ID" value="WOL20288.1"/>
    <property type="molecule type" value="Genomic_DNA"/>
</dbReference>
<evidence type="ECO:0000313" key="1">
    <source>
        <dbReference type="EMBL" id="WOL20288.1"/>
    </source>
</evidence>
<dbReference type="PANTHER" id="PTHR33116">
    <property type="entry name" value="REVERSE TRANSCRIPTASE ZINC-BINDING DOMAIN-CONTAINING PROTEIN-RELATED-RELATED"/>
    <property type="match status" value="1"/>
</dbReference>
<organism evidence="1 2">
    <name type="scientific">Canna indica</name>
    <name type="common">Indian-shot</name>
    <dbReference type="NCBI Taxonomy" id="4628"/>
    <lineage>
        <taxon>Eukaryota</taxon>
        <taxon>Viridiplantae</taxon>
        <taxon>Streptophyta</taxon>
        <taxon>Embryophyta</taxon>
        <taxon>Tracheophyta</taxon>
        <taxon>Spermatophyta</taxon>
        <taxon>Magnoliopsida</taxon>
        <taxon>Liliopsida</taxon>
        <taxon>Zingiberales</taxon>
        <taxon>Cannaceae</taxon>
        <taxon>Canna</taxon>
    </lineage>
</organism>
<evidence type="ECO:0008006" key="3">
    <source>
        <dbReference type="Google" id="ProtNLM"/>
    </source>
</evidence>
<reference evidence="1 2" key="1">
    <citation type="submission" date="2023-10" db="EMBL/GenBank/DDBJ databases">
        <title>Chromosome-scale genome assembly provides insights into flower coloration mechanisms of Canna indica.</title>
        <authorList>
            <person name="Li C."/>
        </authorList>
    </citation>
    <scope>NUCLEOTIDE SEQUENCE [LARGE SCALE GENOMIC DNA]</scope>
    <source>
        <tissue evidence="1">Flower</tissue>
    </source>
</reference>
<dbReference type="AlphaFoldDB" id="A0AAQ3L7P8"/>
<evidence type="ECO:0000313" key="2">
    <source>
        <dbReference type="Proteomes" id="UP001327560"/>
    </source>
</evidence>
<keyword evidence="2" id="KW-1185">Reference proteome</keyword>
<accession>A0AAQ3L7P8</accession>
<dbReference type="Proteomes" id="UP001327560">
    <property type="component" value="Chromosome 9"/>
</dbReference>
<proteinExistence type="predicted"/>
<sequence length="306" mass="34830">MEKLISPNQSAFIKGRLISENILLAHESHYPKANTATSPLSVASGRETPCHRSSFSFAWKASHILPRNFSEASCRGISIGRQCPELNSLFFADDVLIFGKADLQHAMCIKASLDEFKAISGQLISPQKSAIFFSKNAAQNIKNVVSSALKITYIGCQDKYLGFPPIITRSKKHTFEYTIAKICQRMEGWSSRFLYRARKAILIKSVLATIPSYTMYCFFISDSLCKRIDQLCSNFWWSSKYDKRSLHWMKWTRLSRGWPRFQGMPAHECCSTSQAWMTIAIQPRFITGGNMERKIFPSHELPQRGS</sequence>
<gene>
    <name evidence="1" type="ORF">Cni_G29092</name>
</gene>
<protein>
    <recommendedName>
        <fullName evidence="3">Reverse transcriptase</fullName>
    </recommendedName>
</protein>
<dbReference type="PANTHER" id="PTHR33116:SF86">
    <property type="entry name" value="REVERSE TRANSCRIPTASE DOMAIN-CONTAINING PROTEIN"/>
    <property type="match status" value="1"/>
</dbReference>